<reference evidence="2" key="1">
    <citation type="journal article" date="2013" name="Nat. Genet.">
        <title>The duck genome and transcriptome provide insight into an avian influenza virus reservoir species.</title>
        <authorList>
            <person name="Huang Y."/>
            <person name="Li Y."/>
            <person name="Burt D.W."/>
            <person name="Chen H."/>
            <person name="Zhang Y."/>
            <person name="Qian W."/>
            <person name="Kim H."/>
            <person name="Gan S."/>
            <person name="Zhao Y."/>
            <person name="Li J."/>
            <person name="Yi K."/>
            <person name="Feng H."/>
            <person name="Zhu P."/>
            <person name="Li B."/>
            <person name="Liu Q."/>
            <person name="Fairley S."/>
            <person name="Magor K.E."/>
            <person name="Du Z."/>
            <person name="Hu X."/>
            <person name="Goodman L."/>
            <person name="Tafer H."/>
            <person name="Vignal A."/>
            <person name="Lee T."/>
            <person name="Kim K.W."/>
            <person name="Sheng Z."/>
            <person name="An Y."/>
            <person name="Searle S."/>
            <person name="Herrero J."/>
            <person name="Groenen M.A."/>
            <person name="Crooijmans R.P."/>
            <person name="Faraut T."/>
            <person name="Cai Q."/>
            <person name="Webster R.G."/>
            <person name="Aldridge J.R."/>
            <person name="Warren W.C."/>
            <person name="Bartschat S."/>
            <person name="Kehr S."/>
            <person name="Marz M."/>
            <person name="Stadler P.F."/>
            <person name="Smith J."/>
            <person name="Kraus R.H."/>
            <person name="Zhao Y."/>
            <person name="Ren L."/>
            <person name="Fei J."/>
            <person name="Morisson M."/>
            <person name="Kaiser P."/>
            <person name="Griffin D.K."/>
            <person name="Rao M."/>
            <person name="Pitel F."/>
            <person name="Wang J."/>
            <person name="Li N."/>
        </authorList>
    </citation>
    <scope>NUCLEOTIDE SEQUENCE [LARGE SCALE GENOMIC DNA]</scope>
</reference>
<protein>
    <submittedName>
        <fullName evidence="1">Uncharacterized protein</fullName>
    </submittedName>
</protein>
<evidence type="ECO:0000313" key="1">
    <source>
        <dbReference type="EMBL" id="EOB05031.1"/>
    </source>
</evidence>
<name>R0K4M0_ANAPL</name>
<gene>
    <name evidence="1" type="ORF">Anapl_11124</name>
</gene>
<dbReference type="AlphaFoldDB" id="R0K4M0"/>
<organism evidence="1 2">
    <name type="scientific">Anas platyrhynchos</name>
    <name type="common">Mallard</name>
    <name type="synonym">Anas boschas</name>
    <dbReference type="NCBI Taxonomy" id="8839"/>
    <lineage>
        <taxon>Eukaryota</taxon>
        <taxon>Metazoa</taxon>
        <taxon>Chordata</taxon>
        <taxon>Craniata</taxon>
        <taxon>Vertebrata</taxon>
        <taxon>Euteleostomi</taxon>
        <taxon>Archelosauria</taxon>
        <taxon>Archosauria</taxon>
        <taxon>Dinosauria</taxon>
        <taxon>Saurischia</taxon>
        <taxon>Theropoda</taxon>
        <taxon>Coelurosauria</taxon>
        <taxon>Aves</taxon>
        <taxon>Neognathae</taxon>
        <taxon>Galloanserae</taxon>
        <taxon>Anseriformes</taxon>
        <taxon>Anatidae</taxon>
        <taxon>Anatinae</taxon>
        <taxon>Anas</taxon>
    </lineage>
</organism>
<proteinExistence type="predicted"/>
<dbReference type="EMBL" id="KB742725">
    <property type="protein sequence ID" value="EOB05031.1"/>
    <property type="molecule type" value="Genomic_DNA"/>
</dbReference>
<dbReference type="Proteomes" id="UP000296049">
    <property type="component" value="Unassembled WGS sequence"/>
</dbReference>
<keyword evidence="2" id="KW-1185">Reference proteome</keyword>
<sequence length="162" mass="18362">MAHISSSRMYEINGEVEGFAISGMMIDRRIKQSRARLYNYQEKPLKHQKRSPKADRVVTSLETQWELVLKAMVKVAVKVTKDKLVTCNCREFPLTGCRFGSDPQQVAEISFSVSSSRRARYVKHPAGSNPERAKGFRNYSALIMKYESVQPTVVVGHGRPTL</sequence>
<accession>R0K4M0</accession>
<evidence type="ECO:0000313" key="2">
    <source>
        <dbReference type="Proteomes" id="UP000296049"/>
    </source>
</evidence>